<sequence length="71" mass="8144">MQTIQLKIEDDSIADKILSILKVFKDDGVLVEKISTSKITKDKFKIEMENAFSELKNSEGKHTDKFIELEV</sequence>
<protein>
    <submittedName>
        <fullName evidence="1">Uncharacterized protein</fullName>
    </submittedName>
</protein>
<dbReference type="AlphaFoldDB" id="A0A1W1CCC6"/>
<reference evidence="1" key="1">
    <citation type="submission" date="2016-10" db="EMBL/GenBank/DDBJ databases">
        <authorList>
            <person name="de Groot N.N."/>
        </authorList>
    </citation>
    <scope>NUCLEOTIDE SEQUENCE</scope>
</reference>
<evidence type="ECO:0000313" key="1">
    <source>
        <dbReference type="EMBL" id="SFV63363.1"/>
    </source>
</evidence>
<organism evidence="1">
    <name type="scientific">hydrothermal vent metagenome</name>
    <dbReference type="NCBI Taxonomy" id="652676"/>
    <lineage>
        <taxon>unclassified sequences</taxon>
        <taxon>metagenomes</taxon>
        <taxon>ecological metagenomes</taxon>
    </lineage>
</organism>
<accession>A0A1W1CCC6</accession>
<gene>
    <name evidence="1" type="ORF">MNB_SV-9-1221</name>
</gene>
<name>A0A1W1CCC6_9ZZZZ</name>
<proteinExistence type="predicted"/>
<dbReference type="EMBL" id="FPHG01000061">
    <property type="protein sequence ID" value="SFV63363.1"/>
    <property type="molecule type" value="Genomic_DNA"/>
</dbReference>